<dbReference type="Gene3D" id="1.10.10.10">
    <property type="entry name" value="Winged helix-like DNA-binding domain superfamily/Winged helix DNA-binding domain"/>
    <property type="match status" value="1"/>
</dbReference>
<dbReference type="Pfam" id="PF17778">
    <property type="entry name" value="WHD_BLACT"/>
    <property type="match status" value="1"/>
</dbReference>
<dbReference type="AlphaFoldDB" id="A0A516GGM9"/>
<dbReference type="InterPro" id="IPR050662">
    <property type="entry name" value="Sec-metab_biosynth-thioest"/>
</dbReference>
<dbReference type="KEGG" id="orz:FNH13_17850"/>
<dbReference type="SUPFAM" id="SSF56281">
    <property type="entry name" value="Metallo-hydrolase/oxidoreductase"/>
    <property type="match status" value="1"/>
</dbReference>
<dbReference type="Gene3D" id="3.60.15.10">
    <property type="entry name" value="Ribonuclease Z/Hydroxyacylglutathione hydrolase-like"/>
    <property type="match status" value="1"/>
</dbReference>
<dbReference type="InterPro" id="IPR001279">
    <property type="entry name" value="Metallo-B-lactamas"/>
</dbReference>
<proteinExistence type="predicted"/>
<evidence type="ECO:0000313" key="2">
    <source>
        <dbReference type="EMBL" id="QDO90500.1"/>
    </source>
</evidence>
<evidence type="ECO:0000259" key="1">
    <source>
        <dbReference type="SMART" id="SM00849"/>
    </source>
</evidence>
<sequence>MTPWSGGPLGERTTCRLCPNPGPMTLDGTNTWIVSEPGATEAVVIDPGPLDEDHLQRVLADVAARGARVALLLFTHEHFDHAESMERMRELTGAPARGNFPGAEPLADGELLQVGGVRLRVVLTPGHTMASVCFLLEEERTLFTGDTILGRGTTVVAHPDGQLGAYLHSLEKIAHLVDTDEVTTLAPGHGPVLTDAAGTVAQYAAHRQERLAQVRQAASGRADLPRPELADLVVSTVYADVPQDVWPAARQSVLAQLDHLGLGIETAV</sequence>
<dbReference type="OrthoDB" id="9788263at2"/>
<dbReference type="Pfam" id="PF00753">
    <property type="entry name" value="Lactamase_B"/>
    <property type="match status" value="2"/>
</dbReference>
<gene>
    <name evidence="2" type="ORF">FNH13_17850</name>
</gene>
<dbReference type="GO" id="GO:0016787">
    <property type="term" value="F:hydrolase activity"/>
    <property type="evidence" value="ECO:0007669"/>
    <property type="project" value="UniProtKB-KW"/>
</dbReference>
<reference evidence="2 3" key="1">
    <citation type="submission" date="2019-07" db="EMBL/GenBank/DDBJ databases">
        <title>complete genome sequencing of Ornithinimicrobium sp. H23M54.</title>
        <authorList>
            <person name="Bae J.-W."/>
            <person name="Lee S.-Y."/>
        </authorList>
    </citation>
    <scope>NUCLEOTIDE SEQUENCE [LARGE SCALE GENOMIC DNA]</scope>
    <source>
        <strain evidence="2 3">H23M54</strain>
    </source>
</reference>
<dbReference type="Proteomes" id="UP000315395">
    <property type="component" value="Chromosome"/>
</dbReference>
<dbReference type="CDD" id="cd16278">
    <property type="entry name" value="metallo-hydrolase-like_MBL-fold"/>
    <property type="match status" value="1"/>
</dbReference>
<keyword evidence="2" id="KW-0378">Hydrolase</keyword>
<dbReference type="PANTHER" id="PTHR23131">
    <property type="entry name" value="ENDORIBONUCLEASE LACTB2"/>
    <property type="match status" value="1"/>
</dbReference>
<dbReference type="PANTHER" id="PTHR23131:SF0">
    <property type="entry name" value="ENDORIBONUCLEASE LACTB2"/>
    <property type="match status" value="1"/>
</dbReference>
<dbReference type="InterPro" id="IPR041516">
    <property type="entry name" value="LACTB2_WH"/>
</dbReference>
<evidence type="ECO:0000313" key="3">
    <source>
        <dbReference type="Proteomes" id="UP000315395"/>
    </source>
</evidence>
<feature type="domain" description="Metallo-beta-lactamase" evidence="1">
    <location>
        <begin position="28"/>
        <end position="189"/>
    </location>
</feature>
<keyword evidence="3" id="KW-1185">Reference proteome</keyword>
<organism evidence="2 3">
    <name type="scientific">Ornithinimicrobium ciconiae</name>
    <dbReference type="NCBI Taxonomy" id="2594265"/>
    <lineage>
        <taxon>Bacteria</taxon>
        <taxon>Bacillati</taxon>
        <taxon>Actinomycetota</taxon>
        <taxon>Actinomycetes</taxon>
        <taxon>Micrococcales</taxon>
        <taxon>Ornithinimicrobiaceae</taxon>
        <taxon>Ornithinimicrobium</taxon>
    </lineage>
</organism>
<protein>
    <submittedName>
        <fullName evidence="2">MBL fold metallo-hydrolase</fullName>
    </submittedName>
</protein>
<accession>A0A516GGM9</accession>
<name>A0A516GGM9_9MICO</name>
<dbReference type="EMBL" id="CP041616">
    <property type="protein sequence ID" value="QDO90500.1"/>
    <property type="molecule type" value="Genomic_DNA"/>
</dbReference>
<dbReference type="InterPro" id="IPR036388">
    <property type="entry name" value="WH-like_DNA-bd_sf"/>
</dbReference>
<dbReference type="InterPro" id="IPR036866">
    <property type="entry name" value="RibonucZ/Hydroxyglut_hydro"/>
</dbReference>
<dbReference type="SMART" id="SM00849">
    <property type="entry name" value="Lactamase_B"/>
    <property type="match status" value="1"/>
</dbReference>